<keyword evidence="3" id="KW-1185">Reference proteome</keyword>
<dbReference type="InParanoid" id="D8QK03"/>
<organism evidence="3">
    <name type="scientific">Schizophyllum commune (strain H4-8 / FGSC 9210)</name>
    <name type="common">Split gill fungus</name>
    <dbReference type="NCBI Taxonomy" id="578458"/>
    <lineage>
        <taxon>Eukaryota</taxon>
        <taxon>Fungi</taxon>
        <taxon>Dikarya</taxon>
        <taxon>Basidiomycota</taxon>
        <taxon>Agaricomycotina</taxon>
        <taxon>Agaricomycetes</taxon>
        <taxon>Agaricomycetidae</taxon>
        <taxon>Agaricales</taxon>
        <taxon>Schizophyllaceae</taxon>
        <taxon>Schizophyllum</taxon>
    </lineage>
</organism>
<gene>
    <name evidence="2" type="ORF">SCHCODRAFT_114180</name>
</gene>
<feature type="region of interest" description="Disordered" evidence="1">
    <location>
        <begin position="191"/>
        <end position="219"/>
    </location>
</feature>
<feature type="compositionally biased region" description="Polar residues" evidence="1">
    <location>
        <begin position="209"/>
        <end position="219"/>
    </location>
</feature>
<dbReference type="AlphaFoldDB" id="D8QK03"/>
<protein>
    <submittedName>
        <fullName evidence="2">Uncharacterized protein</fullName>
    </submittedName>
</protein>
<name>D8QK03_SCHCM</name>
<accession>D8QK03</accession>
<proteinExistence type="predicted"/>
<reference evidence="2 3" key="1">
    <citation type="journal article" date="2010" name="Nat. Biotechnol.">
        <title>Genome sequence of the model mushroom Schizophyllum commune.</title>
        <authorList>
            <person name="Ohm R.A."/>
            <person name="de Jong J.F."/>
            <person name="Lugones L.G."/>
            <person name="Aerts A."/>
            <person name="Kothe E."/>
            <person name="Stajich J.E."/>
            <person name="de Vries R.P."/>
            <person name="Record E."/>
            <person name="Levasseur A."/>
            <person name="Baker S.E."/>
            <person name="Bartholomew K.A."/>
            <person name="Coutinho P.M."/>
            <person name="Erdmann S."/>
            <person name="Fowler T.J."/>
            <person name="Gathman A.C."/>
            <person name="Lombard V."/>
            <person name="Henrissat B."/>
            <person name="Knabe N."/>
            <person name="Kuees U."/>
            <person name="Lilly W.W."/>
            <person name="Lindquist E."/>
            <person name="Lucas S."/>
            <person name="Magnuson J.K."/>
            <person name="Piumi F."/>
            <person name="Raudaskoski M."/>
            <person name="Salamov A."/>
            <person name="Schmutz J."/>
            <person name="Schwarze F.W.M.R."/>
            <person name="vanKuyk P.A."/>
            <person name="Horton J.S."/>
            <person name="Grigoriev I.V."/>
            <person name="Woesten H.A.B."/>
        </authorList>
    </citation>
    <scope>NUCLEOTIDE SEQUENCE [LARGE SCALE GENOMIC DNA]</scope>
    <source>
        <strain evidence="3">H4-8 / FGSC 9210</strain>
    </source>
</reference>
<dbReference type="VEuPathDB" id="FungiDB:SCHCODRAFT_02673198"/>
<feature type="non-terminal residue" evidence="2">
    <location>
        <position position="253"/>
    </location>
</feature>
<evidence type="ECO:0000313" key="3">
    <source>
        <dbReference type="Proteomes" id="UP000007431"/>
    </source>
</evidence>
<dbReference type="HOGENOM" id="CLU_1099027_0_0_1"/>
<dbReference type="Proteomes" id="UP000007431">
    <property type="component" value="Unassembled WGS sequence"/>
</dbReference>
<evidence type="ECO:0000256" key="1">
    <source>
        <dbReference type="SAM" id="MobiDB-lite"/>
    </source>
</evidence>
<dbReference type="EMBL" id="GL377315">
    <property type="protein sequence ID" value="EFI91803.1"/>
    <property type="molecule type" value="Genomic_DNA"/>
</dbReference>
<sequence>MFGNEDADHEACALAQQLAHAVIDSAAPSVSRQREQQTASAICKLSIPSASLYLSCKLNDSGFTLTTLARLRLHLDYSPSTLAILFGERGNESAAFAFASLSNASFAFAPKRDPRPRSRSQAHPLISPSRLASTSALKLVIYPRFPPQASGPHPELSSAHLKLPGAYPKLPNALSSSPALSASRSSPSLSVASQTISLHPKPPERSLKPSDQYSNESSSAERGNAVWGALLTQNLLGYLDKVSSMMLTPRARC</sequence>
<evidence type="ECO:0000313" key="2">
    <source>
        <dbReference type="EMBL" id="EFI91803.1"/>
    </source>
</evidence>